<protein>
    <submittedName>
        <fullName evidence="4 5">Lysine-rich nucleolar protein 1 isoform X1</fullName>
    </submittedName>
</protein>
<dbReference type="Pfam" id="PF15477">
    <property type="entry name" value="SMAP"/>
    <property type="match status" value="1"/>
</dbReference>
<proteinExistence type="predicted"/>
<feature type="compositionally biased region" description="Basic residues" evidence="1">
    <location>
        <begin position="205"/>
        <end position="218"/>
    </location>
</feature>
<keyword evidence="3" id="KW-1185">Reference proteome</keyword>
<feature type="compositionally biased region" description="Polar residues" evidence="1">
    <location>
        <begin position="129"/>
        <end position="139"/>
    </location>
</feature>
<name>A0A6P8SJ66_GEOSA</name>
<sequence length="699" mass="79290">MAIVSEKAQSTYEEPTQKKKKIKRITEMKEDLHNAASYQFKHKSKKKDPIIKKEEPECDDIVAGGLSLKNKLKEEDLSGKPVVLEYYNPELNALESVRKKYKTKQAKKKKQKNISSELITEDPEEDQGIFTNKMSNNISDRMLHQFKHKSKKKDSVVKREKPECDEGLTGGLHLKNKLKEEDFSAKPVVLEYYDSVLNALESMRKKDKPKNAKKKKQKNISSELITEDHEDDQEIFTNKISKVILKKEGERAVAKGHEPVQLIKSKKDKETKKKKMKTKKKEKLCQDEEGKCSSLTEISERMTVDQAQDSEMKCVKKKSKKAAGSRDGMATSDGVLGANNQMDEGKEMRHKKRKRRVTDELGKCSSLKEISERMTVDQAQDSEMKCDKKKSKKTAGSRDGMATSDGVLGANNQTDEGKEMRHKKRKRRVTDELGKCSSLKEISERMTVDQAQDSEMKCDKKKSKKAAGSRDGMATSDGVLGANNQKDEGKEMRHKKRKRHVINEAGKCSSLKEISERMTVNQAQDSEIKCGKKAAGSRDGMAISDGILGANNQTDEGKEMRHKKRKRRVTDIMDETNALKTKKQRKEVVEEESATEGLFTKFGQWSTASFENPDQQMKFFKLMGGLKKSSLPASLSPVEKKANMALDKTGEQKLERNLQTEFDKAQNLKQQRGAGLGFQPKTNQIFYIDKTMSRSIKFD</sequence>
<dbReference type="GeneID" id="117369039"/>
<accession>A0A6P8SJ66</accession>
<feature type="region of interest" description="Disordered" evidence="1">
    <location>
        <begin position="519"/>
        <end position="590"/>
    </location>
</feature>
<dbReference type="RefSeq" id="XP_033818834.1">
    <property type="nucleotide sequence ID" value="XM_033962943.1"/>
</dbReference>
<evidence type="ECO:0000313" key="3">
    <source>
        <dbReference type="Proteomes" id="UP000515159"/>
    </source>
</evidence>
<dbReference type="KEGG" id="gsh:117369039"/>
<gene>
    <name evidence="4 5" type="primary">KNOP1</name>
</gene>
<evidence type="ECO:0000259" key="2">
    <source>
        <dbReference type="Pfam" id="PF15477"/>
    </source>
</evidence>
<dbReference type="PANTHER" id="PTHR22426:SF1">
    <property type="entry name" value="LYSINE-RICH NUCLEOLAR PROTEIN 1"/>
    <property type="match status" value="1"/>
</dbReference>
<feature type="compositionally biased region" description="Basic and acidic residues" evidence="1">
    <location>
        <begin position="153"/>
        <end position="164"/>
    </location>
</feature>
<dbReference type="OrthoDB" id="9451331at2759"/>
<dbReference type="AlphaFoldDB" id="A0A6P8SJ66"/>
<feature type="region of interest" description="Disordered" evidence="1">
    <location>
        <begin position="252"/>
        <end position="286"/>
    </location>
</feature>
<dbReference type="RefSeq" id="XP_033818833.1">
    <property type="nucleotide sequence ID" value="XM_033962942.1"/>
</dbReference>
<evidence type="ECO:0000256" key="1">
    <source>
        <dbReference type="SAM" id="MobiDB-lite"/>
    </source>
</evidence>
<dbReference type="InterPro" id="IPR028124">
    <property type="entry name" value="SMAP_dom"/>
</dbReference>
<feature type="region of interest" description="Disordered" evidence="1">
    <location>
        <begin position="203"/>
        <end position="226"/>
    </location>
</feature>
<feature type="region of interest" description="Disordered" evidence="1">
    <location>
        <begin position="1"/>
        <end position="22"/>
    </location>
</feature>
<feature type="compositionally biased region" description="Basic residues" evidence="1">
    <location>
        <begin position="102"/>
        <end position="112"/>
    </location>
</feature>
<organism evidence="3 5">
    <name type="scientific">Geotrypetes seraphini</name>
    <name type="common">Gaboon caecilian</name>
    <name type="synonym">Caecilia seraphini</name>
    <dbReference type="NCBI Taxonomy" id="260995"/>
    <lineage>
        <taxon>Eukaryota</taxon>
        <taxon>Metazoa</taxon>
        <taxon>Chordata</taxon>
        <taxon>Craniata</taxon>
        <taxon>Vertebrata</taxon>
        <taxon>Euteleostomi</taxon>
        <taxon>Amphibia</taxon>
        <taxon>Gymnophiona</taxon>
        <taxon>Geotrypetes</taxon>
    </lineage>
</organism>
<dbReference type="CTD" id="400506"/>
<feature type="domain" description="Small acidic protein-like" evidence="2">
    <location>
        <begin position="605"/>
        <end position="677"/>
    </location>
</feature>
<evidence type="ECO:0000313" key="5">
    <source>
        <dbReference type="RefSeq" id="XP_033818834.1"/>
    </source>
</evidence>
<dbReference type="Proteomes" id="UP000515159">
    <property type="component" value="Chromosome 11"/>
</dbReference>
<feature type="compositionally biased region" description="Basic residues" evidence="1">
    <location>
        <begin position="272"/>
        <end position="282"/>
    </location>
</feature>
<feature type="region of interest" description="Disordered" evidence="1">
    <location>
        <begin position="307"/>
        <end position="504"/>
    </location>
</feature>
<dbReference type="PANTHER" id="PTHR22426">
    <property type="entry name" value="ARGININE_SERINE-RICH COILED-COIL PROTEIN 2"/>
    <property type="match status" value="1"/>
</dbReference>
<feature type="region of interest" description="Disordered" evidence="1">
    <location>
        <begin position="102"/>
        <end position="170"/>
    </location>
</feature>
<evidence type="ECO:0000313" key="4">
    <source>
        <dbReference type="RefSeq" id="XP_033818833.1"/>
    </source>
</evidence>
<reference evidence="4 5" key="1">
    <citation type="submission" date="2025-04" db="UniProtKB">
        <authorList>
            <consortium name="RefSeq"/>
        </authorList>
    </citation>
    <scope>IDENTIFICATION</scope>
</reference>